<feature type="domain" description="Glycosyl hydrolase family 95 N-terminal" evidence="3">
    <location>
        <begin position="503"/>
        <end position="741"/>
    </location>
</feature>
<dbReference type="STRING" id="332977.SAMN05421740_101484"/>
<proteinExistence type="predicted"/>
<dbReference type="InterPro" id="IPR013830">
    <property type="entry name" value="SGNH_hydro"/>
</dbReference>
<dbReference type="InterPro" id="IPR029058">
    <property type="entry name" value="AB_hydrolase_fold"/>
</dbReference>
<dbReference type="Pfam" id="PF14498">
    <property type="entry name" value="Glyco_hyd_65N_2"/>
    <property type="match status" value="1"/>
</dbReference>
<dbReference type="AlphaFoldDB" id="A0A1H7G1C9"/>
<dbReference type="Gene3D" id="3.40.50.1110">
    <property type="entry name" value="SGNH hydrolase"/>
    <property type="match status" value="1"/>
</dbReference>
<dbReference type="Gene3D" id="3.40.50.1820">
    <property type="entry name" value="alpha/beta hydrolase"/>
    <property type="match status" value="1"/>
</dbReference>
<dbReference type="EMBL" id="FNZR01000001">
    <property type="protein sequence ID" value="SEK30260.1"/>
    <property type="molecule type" value="Genomic_DNA"/>
</dbReference>
<feature type="domain" description="Glycosyl hydrolase family 95 catalytic" evidence="5">
    <location>
        <begin position="772"/>
        <end position="1180"/>
    </location>
</feature>
<dbReference type="Pfam" id="PF00326">
    <property type="entry name" value="Peptidase_S9"/>
    <property type="match status" value="1"/>
</dbReference>
<feature type="domain" description="Alpha fucosidase A-like C-terminal" evidence="4">
    <location>
        <begin position="1193"/>
        <end position="1256"/>
    </location>
</feature>
<dbReference type="PANTHER" id="PTHR31084:SF0">
    <property type="entry name" value="ALPHA-L-FUCOSIDASE 2"/>
    <property type="match status" value="1"/>
</dbReference>
<sequence>MVILLKLKVYLFIGLFCLSGLGTMAQVKVACVGASITGGHGITNPSERAYPGQLQALLGRRYQVTNFGVGGTTLLRKGDSPYWNTQAYRDALALNPNLVFIDLGGNDSKAINRPHYDELIDDCREMVQSFRRLPSQPRVILMLPFKSFETDTNQIWDKVIVEDIIPAMQQVALEEDVEVLDMHSLLIDRSDLYIDKIHPGEEAASIIAKRLFQQATQEGDGAYDLFEHLERPYTTSSFYGYTTAEFSLNGRACKVVQPKRTANDRPWVWRARFWGHEPQADIALLERGFHIAYCDAAELLGNPEAIALWDEFHAILYNAGLNRKAAFEGMSRGGVYALNWAAANPEKVAGVYIDNPLLDMRAYAKQGRPLTADIRKAYGLETDQALDQFTGSPMDNIEDIVRGGYPILVLCADEDEAVDPETQTLAFEKKVKAQGGDITVMMKRGFKHHPHSFPNPAPIVDFIVKAVEQTSPASSRTGDIRSEWLDRASFSGAGERPSGRNILWYKQSAKVWEEALPIGNGRLGGMVFGGVADERIQLNESSLWDGYALDPNNPESLETLPEVRRLLFEDKNNEAVKLAEQTMMGRPQGVKPYQSLAELWFDTPHLNAESYTRSLDLTTGVVTVRYKHDGVWYTRESFASSEHNAIIVRFTASDGGKISNSFTLRRQQDTETMPHPTDASSLLLKGRLPIKDGDGNARGLRFATQIKAVTTGGHVQVHNHVLSVEGADTLTLYIAGATNYPGLEHISDGMLDFPGIPEESCANIIAHAMGQSYEAVKAAHIREHQHYYNRVQFELGAQDEKARELATDELLEDARKAGQPHPSLVETFFQYGRYLLIASSRPGTMPANLQGLWAWQMNPPWNADYHTNINLQMNYWPAEITNLSETHLPLFDLTEALVKPGQRTAKVLYGADGWVVHHLTDAWGFTAPADGPQGIWPVGAAWLAQHPWEHYCYTLDTAFLRQRAYPLMKGAAEFILDFLVEAPPRTPVAGKLVTNPSYSPENAFVLPNGEHSVFTYGATMDLEIIHDLLTNCIAAAKILDIDKTFRDTCLKTLSRLAPIRISEATGRVMEWVEDYQEVEPHHRHTSHLFALHPGNQISVTGTPELAEAAKKTLIARGDDGTGWGLAWKINMWNRLHDGDHAFKLLGVLLREKTLPNLFDNHPPFQIDGNFGATAAIAEMLVQSHVPLKDGQFEVHLLPSLPTVLMQGSIKGLRARGGFVIDLTWEAGKLKEARVLAEKGGRLTLRLGNEKATFKTKAGQILLISGDLKQVN</sequence>
<dbReference type="InterPro" id="IPR027414">
    <property type="entry name" value="GH95_N_dom"/>
</dbReference>
<evidence type="ECO:0000259" key="2">
    <source>
        <dbReference type="Pfam" id="PF13472"/>
    </source>
</evidence>
<dbReference type="InterPro" id="IPR054363">
    <property type="entry name" value="GH95_cat"/>
</dbReference>
<keyword evidence="7" id="KW-1185">Reference proteome</keyword>
<dbReference type="GO" id="GO:0004560">
    <property type="term" value="F:alpha-L-fucosidase activity"/>
    <property type="evidence" value="ECO:0007669"/>
    <property type="project" value="TreeGrafter"/>
</dbReference>
<evidence type="ECO:0000313" key="6">
    <source>
        <dbReference type="EMBL" id="SEK30260.1"/>
    </source>
</evidence>
<dbReference type="SUPFAM" id="SSF53474">
    <property type="entry name" value="alpha/beta-Hydrolases"/>
    <property type="match status" value="1"/>
</dbReference>
<dbReference type="FunFam" id="1.50.10.10:FF:000028">
    <property type="entry name" value="Alpha-L-fucosidase 2"/>
    <property type="match status" value="1"/>
</dbReference>
<dbReference type="GO" id="GO:0008236">
    <property type="term" value="F:serine-type peptidase activity"/>
    <property type="evidence" value="ECO:0007669"/>
    <property type="project" value="InterPro"/>
</dbReference>
<accession>A0A1H7G1C9</accession>
<dbReference type="Pfam" id="PF21307">
    <property type="entry name" value="Glyco_hydro_95_C"/>
    <property type="match status" value="1"/>
</dbReference>
<dbReference type="GO" id="GO:0006508">
    <property type="term" value="P:proteolysis"/>
    <property type="evidence" value="ECO:0007669"/>
    <property type="project" value="InterPro"/>
</dbReference>
<dbReference type="Pfam" id="PF13472">
    <property type="entry name" value="Lipase_GDSL_2"/>
    <property type="match status" value="1"/>
</dbReference>
<dbReference type="OrthoDB" id="9802600at2"/>
<protein>
    <submittedName>
        <fullName evidence="6">Lysophospholipase L1</fullName>
    </submittedName>
</protein>
<evidence type="ECO:0000259" key="3">
    <source>
        <dbReference type="Pfam" id="PF14498"/>
    </source>
</evidence>
<dbReference type="SUPFAM" id="SSF48208">
    <property type="entry name" value="Six-hairpin glycosidases"/>
    <property type="match status" value="1"/>
</dbReference>
<dbReference type="InterPro" id="IPR049053">
    <property type="entry name" value="AFCA-like_C"/>
</dbReference>
<dbReference type="Proteomes" id="UP000198916">
    <property type="component" value="Unassembled WGS sequence"/>
</dbReference>
<dbReference type="InterPro" id="IPR012341">
    <property type="entry name" value="6hp_glycosidase-like_sf"/>
</dbReference>
<dbReference type="GO" id="GO:0016788">
    <property type="term" value="F:hydrolase activity, acting on ester bonds"/>
    <property type="evidence" value="ECO:0007669"/>
    <property type="project" value="UniProtKB-ARBA"/>
</dbReference>
<gene>
    <name evidence="6" type="ORF">SAMN05421740_101484</name>
</gene>
<evidence type="ECO:0000259" key="5">
    <source>
        <dbReference type="Pfam" id="PF22124"/>
    </source>
</evidence>
<dbReference type="Gene3D" id="1.50.10.10">
    <property type="match status" value="1"/>
</dbReference>
<dbReference type="GO" id="GO:0005975">
    <property type="term" value="P:carbohydrate metabolic process"/>
    <property type="evidence" value="ECO:0007669"/>
    <property type="project" value="InterPro"/>
</dbReference>
<reference evidence="7" key="1">
    <citation type="submission" date="2016-10" db="EMBL/GenBank/DDBJ databases">
        <authorList>
            <person name="Varghese N."/>
            <person name="Submissions S."/>
        </authorList>
    </citation>
    <scope>NUCLEOTIDE SEQUENCE [LARGE SCALE GENOMIC DNA]</scope>
    <source>
        <strain evidence="7">Jip14</strain>
    </source>
</reference>
<dbReference type="PANTHER" id="PTHR31084">
    <property type="entry name" value="ALPHA-L-FUCOSIDASE 2"/>
    <property type="match status" value="1"/>
</dbReference>
<evidence type="ECO:0000313" key="7">
    <source>
        <dbReference type="Proteomes" id="UP000198916"/>
    </source>
</evidence>
<dbReference type="SUPFAM" id="SSF52266">
    <property type="entry name" value="SGNH hydrolase"/>
    <property type="match status" value="1"/>
</dbReference>
<dbReference type="InterPro" id="IPR001375">
    <property type="entry name" value="Peptidase_S9_cat"/>
</dbReference>
<organism evidence="6 7">
    <name type="scientific">Parapedobacter koreensis</name>
    <dbReference type="NCBI Taxonomy" id="332977"/>
    <lineage>
        <taxon>Bacteria</taxon>
        <taxon>Pseudomonadati</taxon>
        <taxon>Bacteroidota</taxon>
        <taxon>Sphingobacteriia</taxon>
        <taxon>Sphingobacteriales</taxon>
        <taxon>Sphingobacteriaceae</taxon>
        <taxon>Parapedobacter</taxon>
    </lineage>
</organism>
<evidence type="ECO:0000259" key="4">
    <source>
        <dbReference type="Pfam" id="PF21307"/>
    </source>
</evidence>
<evidence type="ECO:0000259" key="1">
    <source>
        <dbReference type="Pfam" id="PF00326"/>
    </source>
</evidence>
<dbReference type="Pfam" id="PF22124">
    <property type="entry name" value="Glyco_hydro_95_cat"/>
    <property type="match status" value="1"/>
</dbReference>
<dbReference type="Gene3D" id="2.70.98.50">
    <property type="entry name" value="putative glycoside hydrolase family protein from bacillus halodurans"/>
    <property type="match status" value="1"/>
</dbReference>
<dbReference type="InterPro" id="IPR036514">
    <property type="entry name" value="SGNH_hydro_sf"/>
</dbReference>
<feature type="domain" description="Peptidase S9 prolyl oligopeptidase catalytic" evidence="1">
    <location>
        <begin position="323"/>
        <end position="448"/>
    </location>
</feature>
<dbReference type="InterPro" id="IPR008928">
    <property type="entry name" value="6-hairpin_glycosidase_sf"/>
</dbReference>
<name>A0A1H7G1C9_9SPHI</name>
<feature type="domain" description="SGNH hydrolase-type esterase" evidence="2">
    <location>
        <begin position="31"/>
        <end position="202"/>
    </location>
</feature>